<protein>
    <submittedName>
        <fullName evidence="1">RrF2 family transcriptional regulator</fullName>
    </submittedName>
</protein>
<dbReference type="InterPro" id="IPR036390">
    <property type="entry name" value="WH_DNA-bd_sf"/>
</dbReference>
<proteinExistence type="predicted"/>
<dbReference type="SUPFAM" id="SSF46785">
    <property type="entry name" value="Winged helix' DNA-binding domain"/>
    <property type="match status" value="1"/>
</dbReference>
<accession>A0ABW4JSW1</accession>
<name>A0ABW4JSW1_9BACL</name>
<sequence length="138" mass="15318">MNSDFVVAVHSLVLLAYTPERLRTSDNIANSVSIHPVRIRKVLSTLRKGGYIQSKEGAKGGFYLTRDPASITLAELYTLTSEGTLKPKWPDANPSCPIGAHIERAMDDIFATGEKQLEAHFQHYTIADVLQRVHNESL</sequence>
<keyword evidence="2" id="KW-1185">Reference proteome</keyword>
<dbReference type="PROSITE" id="PS51197">
    <property type="entry name" value="HTH_RRF2_2"/>
    <property type="match status" value="1"/>
</dbReference>
<dbReference type="Pfam" id="PF02082">
    <property type="entry name" value="Rrf2"/>
    <property type="match status" value="1"/>
</dbReference>
<comment type="caution">
    <text evidence="1">The sequence shown here is derived from an EMBL/GenBank/DDBJ whole genome shotgun (WGS) entry which is preliminary data.</text>
</comment>
<organism evidence="1 2">
    <name type="scientific">Alicyclobacillus fodiniaquatilis</name>
    <dbReference type="NCBI Taxonomy" id="1661150"/>
    <lineage>
        <taxon>Bacteria</taxon>
        <taxon>Bacillati</taxon>
        <taxon>Bacillota</taxon>
        <taxon>Bacilli</taxon>
        <taxon>Bacillales</taxon>
        <taxon>Alicyclobacillaceae</taxon>
        <taxon>Alicyclobacillus</taxon>
    </lineage>
</organism>
<dbReference type="InterPro" id="IPR000944">
    <property type="entry name" value="Tscrpt_reg_Rrf2"/>
</dbReference>
<dbReference type="PANTHER" id="PTHR33221">
    <property type="entry name" value="WINGED HELIX-TURN-HELIX TRANSCRIPTIONAL REGULATOR, RRF2 FAMILY"/>
    <property type="match status" value="1"/>
</dbReference>
<dbReference type="Proteomes" id="UP001597079">
    <property type="component" value="Unassembled WGS sequence"/>
</dbReference>
<dbReference type="PROSITE" id="PS01332">
    <property type="entry name" value="HTH_RRF2_1"/>
    <property type="match status" value="1"/>
</dbReference>
<dbReference type="InterPro" id="IPR036388">
    <property type="entry name" value="WH-like_DNA-bd_sf"/>
</dbReference>
<evidence type="ECO:0000313" key="1">
    <source>
        <dbReference type="EMBL" id="MFD1677977.1"/>
    </source>
</evidence>
<dbReference type="EMBL" id="JBHUCX010000099">
    <property type="protein sequence ID" value="MFD1677977.1"/>
    <property type="molecule type" value="Genomic_DNA"/>
</dbReference>
<dbReference type="InterPro" id="IPR030489">
    <property type="entry name" value="TR_Rrf2-type_CS"/>
</dbReference>
<gene>
    <name evidence="1" type="ORF">ACFSB2_25245</name>
</gene>
<dbReference type="PANTHER" id="PTHR33221:SF15">
    <property type="entry name" value="HTH-TYPE TRANSCRIPTIONAL REGULATOR YWGB-RELATED"/>
    <property type="match status" value="1"/>
</dbReference>
<reference evidence="2" key="1">
    <citation type="journal article" date="2019" name="Int. J. Syst. Evol. Microbiol.">
        <title>The Global Catalogue of Microorganisms (GCM) 10K type strain sequencing project: providing services to taxonomists for standard genome sequencing and annotation.</title>
        <authorList>
            <consortium name="The Broad Institute Genomics Platform"/>
            <consortium name="The Broad Institute Genome Sequencing Center for Infectious Disease"/>
            <person name="Wu L."/>
            <person name="Ma J."/>
        </authorList>
    </citation>
    <scope>NUCLEOTIDE SEQUENCE [LARGE SCALE GENOMIC DNA]</scope>
    <source>
        <strain evidence="2">CGMCC 1.12286</strain>
    </source>
</reference>
<evidence type="ECO:0000313" key="2">
    <source>
        <dbReference type="Proteomes" id="UP001597079"/>
    </source>
</evidence>
<dbReference type="Gene3D" id="1.10.10.10">
    <property type="entry name" value="Winged helix-like DNA-binding domain superfamily/Winged helix DNA-binding domain"/>
    <property type="match status" value="1"/>
</dbReference>
<dbReference type="RefSeq" id="WP_377945919.1">
    <property type="nucleotide sequence ID" value="NZ_JBHUCX010000099.1"/>
</dbReference>